<keyword evidence="6" id="KW-1185">Reference proteome</keyword>
<dbReference type="InterPro" id="IPR013083">
    <property type="entry name" value="Znf_RING/FYVE/PHD"/>
</dbReference>
<reference evidence="5 6" key="1">
    <citation type="journal article" date="2014" name="Genome Biol. Evol.">
        <title>The secreted proteins of Achlya hypogyna and Thraustotheca clavata identify the ancestral oomycete secretome and reveal gene acquisitions by horizontal gene transfer.</title>
        <authorList>
            <person name="Misner I."/>
            <person name="Blouin N."/>
            <person name="Leonard G."/>
            <person name="Richards T.A."/>
            <person name="Lane C.E."/>
        </authorList>
    </citation>
    <scope>NUCLEOTIDE SEQUENCE [LARGE SCALE GENOMIC DNA]</scope>
    <source>
        <strain evidence="5 6">ATCC 48635</strain>
    </source>
</reference>
<sequence>MDWDDRRRLARDIAVLSAPDLQGVLLRCHLTAPASRPQQVPTQTADHDVRKASDWQITSRVDLDTLDPSVLLELRQYVDACYVPRQAPLEQCEICCGLWSAGRVLACGNHNCSTRIHEECFGCVLRDDANGPWFCPSCAYGAPLQCCLCLREGGALKPTSDRRWAHVICALAIPELTFRDVPTMEPIDGILDLDPYRFRTLCNLCKRKGGAVVLCEEPNCGTAYHVYCAAEAGLWIGAGPTNPMALYCDKHLPTERILGAKRYVSEEDLAIETIEASQQPVVTRGSTDADDYTFVMHSTSLLLEQLHWSQRVVTPTLPPTADSGQLFQVTPRLYHQARFPVRPLVAEAVAKTVPPEDGTPTFPPLRSKRIPDGPKLIGAIVEVLWQGFNTWHRARVLAYCPTRQMNQIRYLDDSREEWLRLVSGQCHVLRLPEDDVKRIRLVRYQYQGQREWRPKPKDF</sequence>
<organism evidence="5 6">
    <name type="scientific">Achlya hypogyna</name>
    <name type="common">Oomycete</name>
    <name type="synonym">Protoachlya hypogyna</name>
    <dbReference type="NCBI Taxonomy" id="1202772"/>
    <lineage>
        <taxon>Eukaryota</taxon>
        <taxon>Sar</taxon>
        <taxon>Stramenopiles</taxon>
        <taxon>Oomycota</taxon>
        <taxon>Saprolegniomycetes</taxon>
        <taxon>Saprolegniales</taxon>
        <taxon>Achlyaceae</taxon>
        <taxon>Achlya</taxon>
    </lineage>
</organism>
<dbReference type="InterPro" id="IPR034732">
    <property type="entry name" value="EPHD"/>
</dbReference>
<dbReference type="GO" id="GO:0008270">
    <property type="term" value="F:zinc ion binding"/>
    <property type="evidence" value="ECO:0007669"/>
    <property type="project" value="UniProtKB-KW"/>
</dbReference>
<dbReference type="InterPro" id="IPR011011">
    <property type="entry name" value="Znf_FYVE_PHD"/>
</dbReference>
<evidence type="ECO:0000313" key="6">
    <source>
        <dbReference type="Proteomes" id="UP000243579"/>
    </source>
</evidence>
<dbReference type="AlphaFoldDB" id="A0A1V9ZUB2"/>
<dbReference type="GO" id="GO:0006357">
    <property type="term" value="P:regulation of transcription by RNA polymerase II"/>
    <property type="evidence" value="ECO:0007669"/>
    <property type="project" value="TreeGrafter"/>
</dbReference>
<evidence type="ECO:0000256" key="2">
    <source>
        <dbReference type="ARBA" id="ARBA00022771"/>
    </source>
</evidence>
<gene>
    <name evidence="5" type="ORF">ACHHYP_00584</name>
</gene>
<dbReference type="Gene3D" id="3.30.40.10">
    <property type="entry name" value="Zinc/RING finger domain, C3HC4 (zinc finger)"/>
    <property type="match status" value="1"/>
</dbReference>
<keyword evidence="1" id="KW-0479">Metal-binding</keyword>
<protein>
    <recommendedName>
        <fullName evidence="4">PHD-type domain-containing protein</fullName>
    </recommendedName>
</protein>
<dbReference type="Pfam" id="PF13832">
    <property type="entry name" value="zf-HC5HC2H_2"/>
    <property type="match status" value="1"/>
</dbReference>
<dbReference type="STRING" id="1202772.A0A1V9ZUB2"/>
<feature type="domain" description="PHD-type" evidence="4">
    <location>
        <begin position="143"/>
        <end position="252"/>
    </location>
</feature>
<dbReference type="Proteomes" id="UP000243579">
    <property type="component" value="Unassembled WGS sequence"/>
</dbReference>
<accession>A0A1V9ZUB2</accession>
<evidence type="ECO:0000313" key="5">
    <source>
        <dbReference type="EMBL" id="OQS01595.1"/>
    </source>
</evidence>
<comment type="caution">
    <text evidence="5">The sequence shown here is derived from an EMBL/GenBank/DDBJ whole genome shotgun (WGS) entry which is preliminary data.</text>
</comment>
<evidence type="ECO:0000259" key="4">
    <source>
        <dbReference type="PROSITE" id="PS51805"/>
    </source>
</evidence>
<dbReference type="InterPro" id="IPR001965">
    <property type="entry name" value="Znf_PHD"/>
</dbReference>
<dbReference type="InterPro" id="IPR050701">
    <property type="entry name" value="Histone_Mod_Regulator"/>
</dbReference>
<dbReference type="SUPFAM" id="SSF57903">
    <property type="entry name" value="FYVE/PHD zinc finger"/>
    <property type="match status" value="2"/>
</dbReference>
<dbReference type="PROSITE" id="PS51805">
    <property type="entry name" value="EPHD"/>
    <property type="match status" value="1"/>
</dbReference>
<proteinExistence type="predicted"/>
<dbReference type="PANTHER" id="PTHR13793">
    <property type="entry name" value="PHD FINGER PROTEINS"/>
    <property type="match status" value="1"/>
</dbReference>
<evidence type="ECO:0000256" key="3">
    <source>
        <dbReference type="ARBA" id="ARBA00022833"/>
    </source>
</evidence>
<dbReference type="OrthoDB" id="20839at2759"/>
<dbReference type="EMBL" id="JNBR01000005">
    <property type="protein sequence ID" value="OQS01595.1"/>
    <property type="molecule type" value="Genomic_DNA"/>
</dbReference>
<keyword evidence="3" id="KW-0862">Zinc</keyword>
<evidence type="ECO:0000256" key="1">
    <source>
        <dbReference type="ARBA" id="ARBA00022723"/>
    </source>
</evidence>
<dbReference type="PANTHER" id="PTHR13793:SF107">
    <property type="entry name" value="BROMODOMAIN-CONTAINING PROTEIN HOMOLOG"/>
    <property type="match status" value="1"/>
</dbReference>
<name>A0A1V9ZUB2_ACHHY</name>
<dbReference type="SMART" id="SM00249">
    <property type="entry name" value="PHD"/>
    <property type="match status" value="2"/>
</dbReference>
<keyword evidence="2" id="KW-0863">Zinc-finger</keyword>